<dbReference type="GO" id="GO:0005525">
    <property type="term" value="F:GTP binding"/>
    <property type="evidence" value="ECO:0007669"/>
    <property type="project" value="UniProtKB-KW"/>
</dbReference>
<name>A0AAW2HLS3_9NEOP</name>
<dbReference type="NCBIfam" id="TIGR00450">
    <property type="entry name" value="mnmE_trmE_thdF"/>
    <property type="match status" value="1"/>
</dbReference>
<evidence type="ECO:0000256" key="2">
    <source>
        <dbReference type="ARBA" id="ARBA00011043"/>
    </source>
</evidence>
<dbReference type="PROSITE" id="PS51709">
    <property type="entry name" value="G_TRME"/>
    <property type="match status" value="1"/>
</dbReference>
<dbReference type="Gene3D" id="3.40.50.300">
    <property type="entry name" value="P-loop containing nucleotide triphosphate hydrolases"/>
    <property type="match status" value="1"/>
</dbReference>
<dbReference type="PANTHER" id="PTHR42714:SF2">
    <property type="entry name" value="TRNA MODIFICATION GTPASE GTPBP3, MITOCHONDRIAL"/>
    <property type="match status" value="1"/>
</dbReference>
<dbReference type="Pfam" id="PF12631">
    <property type="entry name" value="MnmE_helical"/>
    <property type="match status" value="1"/>
</dbReference>
<dbReference type="InterPro" id="IPR006073">
    <property type="entry name" value="GTP-bd"/>
</dbReference>
<sequence>MIMWCQRIISQLKGYRYYSQHTSTIYALSSGQGKCGVAVIRVSGSKAANAILKMTDPSDLPKPRMAALKYVHDPVTKEKLDRGLILWFPGPKSFTGEDCCEFQVHGGPAVVSSILTALGKLDHFRPAEAGEFTRRAFFNEKLDLTEIEGLADLIHAETDMQRKQALLQMEGTLSNLYNQWRKTLLQNVAHVEAYVDFSEDENIEEDVLRVANEQLLKVKIEIENHLADGRRGERLRDGVKAVIIGEPNAGKSSLFNTLSNRQAAIVTPIAGTTRDLIELHININGYPLTLTDTAGLRSNTCDIIEIEGISRAHNSVKSSDLVLFVIDSTIITKKLQVENNLIKALNEHVSDLNLAVIDEDEPYTVSELCEMLKCIFLFNKTDLLSPEEQLNLIKVTNGENINCVSCATGYGFPLFIENLTTHLKDLCGCPSAENPTLTQIRHRHHLSQCCYYLSKYFTVIKDEDLPLAAHQIRKSLTHLGKITGQVSSDEILNIIFKDFCIGK</sequence>
<dbReference type="InterPro" id="IPR005225">
    <property type="entry name" value="Small_GTP-bd"/>
</dbReference>
<dbReference type="GO" id="GO:0005739">
    <property type="term" value="C:mitochondrion"/>
    <property type="evidence" value="ECO:0007669"/>
    <property type="project" value="UniProtKB-SubCell"/>
</dbReference>
<dbReference type="FunFam" id="3.30.1360.120:FF:000007">
    <property type="entry name" value="tRNA modification GTPase GTPBP3, mitochondrial"/>
    <property type="match status" value="1"/>
</dbReference>
<dbReference type="InterPro" id="IPR027368">
    <property type="entry name" value="MnmE_dom2"/>
</dbReference>
<protein>
    <recommendedName>
        <fullName evidence="7">TrmE-type G domain-containing protein</fullName>
    </recommendedName>
</protein>
<evidence type="ECO:0000313" key="8">
    <source>
        <dbReference type="EMBL" id="KAL0270517.1"/>
    </source>
</evidence>
<dbReference type="GO" id="GO:0003924">
    <property type="term" value="F:GTPase activity"/>
    <property type="evidence" value="ECO:0007669"/>
    <property type="project" value="InterPro"/>
</dbReference>
<comment type="similarity">
    <text evidence="2 6">Belongs to the TRAFAC class TrmE-Era-EngA-EngB-Septin-like GTPase superfamily. TrmE GTPase family.</text>
</comment>
<evidence type="ECO:0000256" key="6">
    <source>
        <dbReference type="RuleBase" id="RU003313"/>
    </source>
</evidence>
<keyword evidence="4 6" id="KW-0547">Nucleotide-binding</keyword>
<dbReference type="NCBIfam" id="TIGR00231">
    <property type="entry name" value="small_GTP"/>
    <property type="match status" value="1"/>
</dbReference>
<dbReference type="InterPro" id="IPR027417">
    <property type="entry name" value="P-loop_NTPase"/>
</dbReference>
<comment type="subcellular location">
    <subcellularLocation>
        <location evidence="1">Mitochondrion</location>
    </subcellularLocation>
</comment>
<dbReference type="SUPFAM" id="SSF52540">
    <property type="entry name" value="P-loop containing nucleoside triphosphate hydrolases"/>
    <property type="match status" value="1"/>
</dbReference>
<organism evidence="8">
    <name type="scientific">Menopon gallinae</name>
    <name type="common">poultry shaft louse</name>
    <dbReference type="NCBI Taxonomy" id="328185"/>
    <lineage>
        <taxon>Eukaryota</taxon>
        <taxon>Metazoa</taxon>
        <taxon>Ecdysozoa</taxon>
        <taxon>Arthropoda</taxon>
        <taxon>Hexapoda</taxon>
        <taxon>Insecta</taxon>
        <taxon>Pterygota</taxon>
        <taxon>Neoptera</taxon>
        <taxon>Paraneoptera</taxon>
        <taxon>Psocodea</taxon>
        <taxon>Troctomorpha</taxon>
        <taxon>Phthiraptera</taxon>
        <taxon>Amblycera</taxon>
        <taxon>Menoponidae</taxon>
        <taxon>Menopon</taxon>
    </lineage>
</organism>
<proteinExistence type="inferred from homology"/>
<keyword evidence="5 6" id="KW-0342">GTP-binding</keyword>
<gene>
    <name evidence="8" type="ORF">PYX00_007905</name>
</gene>
<comment type="caution">
    <text evidence="8">The sequence shown here is derived from an EMBL/GenBank/DDBJ whole genome shotgun (WGS) entry which is preliminary data.</text>
</comment>
<dbReference type="AlphaFoldDB" id="A0AAW2HLS3"/>
<dbReference type="HAMAP" id="MF_00379">
    <property type="entry name" value="GTPase_MnmE"/>
    <property type="match status" value="1"/>
</dbReference>
<dbReference type="PANTHER" id="PTHR42714">
    <property type="entry name" value="TRNA MODIFICATION GTPASE GTPBP3"/>
    <property type="match status" value="1"/>
</dbReference>
<dbReference type="Pfam" id="PF10396">
    <property type="entry name" value="TrmE_N"/>
    <property type="match status" value="1"/>
</dbReference>
<dbReference type="SUPFAM" id="SSF116878">
    <property type="entry name" value="TrmE connector domain"/>
    <property type="match status" value="1"/>
</dbReference>
<dbReference type="InterPro" id="IPR025867">
    <property type="entry name" value="MnmE_helical"/>
</dbReference>
<reference evidence="8" key="1">
    <citation type="journal article" date="2024" name="Gigascience">
        <title>Chromosome-level genome of the poultry shaft louse Menopon gallinae provides insight into the host-switching and adaptive evolution of parasitic lice.</title>
        <authorList>
            <person name="Xu Y."/>
            <person name="Ma L."/>
            <person name="Liu S."/>
            <person name="Liang Y."/>
            <person name="Liu Q."/>
            <person name="He Z."/>
            <person name="Tian L."/>
            <person name="Duan Y."/>
            <person name="Cai W."/>
            <person name="Li H."/>
            <person name="Song F."/>
        </authorList>
    </citation>
    <scope>NUCLEOTIDE SEQUENCE</scope>
    <source>
        <strain evidence="8">Cailab_2023a</strain>
    </source>
</reference>
<dbReference type="Gene3D" id="3.30.1360.120">
    <property type="entry name" value="Probable tRNA modification gtpase trme, domain 1"/>
    <property type="match status" value="1"/>
</dbReference>
<evidence type="ECO:0000256" key="4">
    <source>
        <dbReference type="ARBA" id="ARBA00022741"/>
    </source>
</evidence>
<dbReference type="CDD" id="cd04164">
    <property type="entry name" value="trmE"/>
    <property type="match status" value="1"/>
</dbReference>
<evidence type="ECO:0000259" key="7">
    <source>
        <dbReference type="PROSITE" id="PS51709"/>
    </source>
</evidence>
<dbReference type="GO" id="GO:0002098">
    <property type="term" value="P:tRNA wobble uridine modification"/>
    <property type="evidence" value="ECO:0007669"/>
    <property type="project" value="TreeGrafter"/>
</dbReference>
<evidence type="ECO:0000256" key="3">
    <source>
        <dbReference type="ARBA" id="ARBA00022694"/>
    </source>
</evidence>
<dbReference type="EMBL" id="JARGDH010000004">
    <property type="protein sequence ID" value="KAL0270517.1"/>
    <property type="molecule type" value="Genomic_DNA"/>
</dbReference>
<dbReference type="InterPro" id="IPR018948">
    <property type="entry name" value="GTP-bd_TrmE_N"/>
</dbReference>
<dbReference type="InterPro" id="IPR004520">
    <property type="entry name" value="GTPase_MnmE"/>
</dbReference>
<evidence type="ECO:0000256" key="1">
    <source>
        <dbReference type="ARBA" id="ARBA00004173"/>
    </source>
</evidence>
<dbReference type="Gene3D" id="1.20.120.430">
    <property type="entry name" value="tRNA modification GTPase MnmE domain 2"/>
    <property type="match status" value="1"/>
</dbReference>
<dbReference type="NCBIfam" id="NF003661">
    <property type="entry name" value="PRK05291.1-3"/>
    <property type="match status" value="1"/>
</dbReference>
<evidence type="ECO:0000256" key="5">
    <source>
        <dbReference type="ARBA" id="ARBA00023134"/>
    </source>
</evidence>
<accession>A0AAW2HLS3</accession>
<keyword evidence="3 6" id="KW-0819">tRNA processing</keyword>
<dbReference type="CDD" id="cd14858">
    <property type="entry name" value="TrmE_N"/>
    <property type="match status" value="1"/>
</dbReference>
<dbReference type="InterPro" id="IPR031168">
    <property type="entry name" value="G_TrmE"/>
</dbReference>
<dbReference type="InterPro" id="IPR027266">
    <property type="entry name" value="TrmE/GcvT-like"/>
</dbReference>
<dbReference type="GO" id="GO:0030488">
    <property type="term" value="P:tRNA methylation"/>
    <property type="evidence" value="ECO:0007669"/>
    <property type="project" value="TreeGrafter"/>
</dbReference>
<dbReference type="Pfam" id="PF01926">
    <property type="entry name" value="MMR_HSR1"/>
    <property type="match status" value="1"/>
</dbReference>
<feature type="domain" description="TrmE-type G" evidence="7">
    <location>
        <begin position="238"/>
        <end position="428"/>
    </location>
</feature>